<keyword evidence="2" id="KW-1185">Reference proteome</keyword>
<organism evidence="1 2">
    <name type="scientific">Flemingia macrophylla</name>
    <dbReference type="NCBI Taxonomy" id="520843"/>
    <lineage>
        <taxon>Eukaryota</taxon>
        <taxon>Viridiplantae</taxon>
        <taxon>Streptophyta</taxon>
        <taxon>Embryophyta</taxon>
        <taxon>Tracheophyta</taxon>
        <taxon>Spermatophyta</taxon>
        <taxon>Magnoliopsida</taxon>
        <taxon>eudicotyledons</taxon>
        <taxon>Gunneridae</taxon>
        <taxon>Pentapetalae</taxon>
        <taxon>rosids</taxon>
        <taxon>fabids</taxon>
        <taxon>Fabales</taxon>
        <taxon>Fabaceae</taxon>
        <taxon>Papilionoideae</taxon>
        <taxon>50 kb inversion clade</taxon>
        <taxon>NPAAA clade</taxon>
        <taxon>indigoferoid/millettioid clade</taxon>
        <taxon>Phaseoleae</taxon>
        <taxon>Flemingia</taxon>
    </lineage>
</organism>
<protein>
    <submittedName>
        <fullName evidence="1">Uncharacterized protein</fullName>
    </submittedName>
</protein>
<dbReference type="AlphaFoldDB" id="A0ABD1MNV0"/>
<dbReference type="EMBL" id="JBGMDY010000004">
    <property type="protein sequence ID" value="KAL2336740.1"/>
    <property type="molecule type" value="Genomic_DNA"/>
</dbReference>
<comment type="caution">
    <text evidence="1">The sequence shown here is derived from an EMBL/GenBank/DDBJ whole genome shotgun (WGS) entry which is preliminary data.</text>
</comment>
<sequence length="55" mass="6201">MELGPEFASNSLPMLHFDPSFSSSMMSSILKWQCIDVVPIFDTNTYTICLYTSCT</sequence>
<evidence type="ECO:0000313" key="1">
    <source>
        <dbReference type="EMBL" id="KAL2336740.1"/>
    </source>
</evidence>
<reference evidence="1 2" key="1">
    <citation type="submission" date="2024-08" db="EMBL/GenBank/DDBJ databases">
        <title>Insights into the chromosomal genome structure of Flemingia macrophylla.</title>
        <authorList>
            <person name="Ding Y."/>
            <person name="Zhao Y."/>
            <person name="Bi W."/>
            <person name="Wu M."/>
            <person name="Zhao G."/>
            <person name="Gong Y."/>
            <person name="Li W."/>
            <person name="Zhang P."/>
        </authorList>
    </citation>
    <scope>NUCLEOTIDE SEQUENCE [LARGE SCALE GENOMIC DNA]</scope>
    <source>
        <strain evidence="1">DYQJB</strain>
        <tissue evidence="1">Leaf</tissue>
    </source>
</reference>
<dbReference type="Proteomes" id="UP001603857">
    <property type="component" value="Unassembled WGS sequence"/>
</dbReference>
<evidence type="ECO:0000313" key="2">
    <source>
        <dbReference type="Proteomes" id="UP001603857"/>
    </source>
</evidence>
<gene>
    <name evidence="1" type="ORF">Fmac_011186</name>
</gene>
<name>A0ABD1MNV0_9FABA</name>
<proteinExistence type="predicted"/>
<accession>A0ABD1MNV0</accession>